<evidence type="ECO:0000256" key="1">
    <source>
        <dbReference type="ARBA" id="ARBA00002661"/>
    </source>
</evidence>
<evidence type="ECO:0000256" key="4">
    <source>
        <dbReference type="ARBA" id="ARBA00009045"/>
    </source>
</evidence>
<evidence type="ECO:0000256" key="9">
    <source>
        <dbReference type="ARBA" id="ARBA00023136"/>
    </source>
</evidence>
<evidence type="ECO:0000256" key="5">
    <source>
        <dbReference type="ARBA" id="ARBA00022692"/>
    </source>
</evidence>
<keyword evidence="15" id="KW-1185">Reference proteome</keyword>
<keyword evidence="10" id="KW-0325">Glycoprotein</keyword>
<reference evidence="14" key="2">
    <citation type="submission" date="2025-08" db="UniProtKB">
        <authorList>
            <consortium name="Ensembl"/>
        </authorList>
    </citation>
    <scope>IDENTIFICATION</scope>
</reference>
<dbReference type="Ensembl" id="ENSCSET00000031770.1">
    <property type="protein sequence ID" value="ENSCSEP00000031362.1"/>
    <property type="gene ID" value="ENSCSEG00000020070.1"/>
</dbReference>
<keyword evidence="5 11" id="KW-0812">Transmembrane</keyword>
<keyword evidence="7 11" id="KW-1133">Transmembrane helix</keyword>
<protein>
    <recommendedName>
        <fullName evidence="11">Inactive rhomboid protein</fullName>
        <shortName evidence="11">iRhom</shortName>
    </recommendedName>
    <alternativeName>
        <fullName evidence="11">Rhomboid family member</fullName>
    </alternativeName>
    <alternativeName>
        <fullName evidence="11">Rhomboid veinlet-like protein</fullName>
    </alternativeName>
</protein>
<dbReference type="Gene3D" id="1.20.1540.10">
    <property type="entry name" value="Rhomboid-like"/>
    <property type="match status" value="1"/>
</dbReference>
<proteinExistence type="inferred from homology"/>
<evidence type="ECO:0000256" key="3">
    <source>
        <dbReference type="ARBA" id="ARBA00004653"/>
    </source>
</evidence>
<feature type="transmembrane region" description="Helical" evidence="11">
    <location>
        <begin position="761"/>
        <end position="783"/>
    </location>
</feature>
<feature type="transmembrane region" description="Helical" evidence="11">
    <location>
        <begin position="842"/>
        <end position="864"/>
    </location>
</feature>
<evidence type="ECO:0000256" key="6">
    <source>
        <dbReference type="ARBA" id="ARBA00022824"/>
    </source>
</evidence>
<dbReference type="Pfam" id="PF01694">
    <property type="entry name" value="Rhomboid"/>
    <property type="match status" value="1"/>
</dbReference>
<organism evidence="14 15">
    <name type="scientific">Cynoglossus semilaevis</name>
    <name type="common">Tongue sole</name>
    <dbReference type="NCBI Taxonomy" id="244447"/>
    <lineage>
        <taxon>Eukaryota</taxon>
        <taxon>Metazoa</taxon>
        <taxon>Chordata</taxon>
        <taxon>Craniata</taxon>
        <taxon>Vertebrata</taxon>
        <taxon>Euteleostomi</taxon>
        <taxon>Actinopterygii</taxon>
        <taxon>Neopterygii</taxon>
        <taxon>Teleostei</taxon>
        <taxon>Neoteleostei</taxon>
        <taxon>Acanthomorphata</taxon>
        <taxon>Carangaria</taxon>
        <taxon>Pleuronectiformes</taxon>
        <taxon>Pleuronectoidei</taxon>
        <taxon>Cynoglossidae</taxon>
        <taxon>Cynoglossinae</taxon>
        <taxon>Cynoglossus</taxon>
    </lineage>
</organism>
<dbReference type="InterPro" id="IPR035952">
    <property type="entry name" value="Rhomboid-like_sf"/>
</dbReference>
<dbReference type="SUPFAM" id="SSF144091">
    <property type="entry name" value="Rhomboid-like"/>
    <property type="match status" value="1"/>
</dbReference>
<feature type="domain" description="Peptidase S54 rhomboid" evidence="12">
    <location>
        <begin position="723"/>
        <end position="859"/>
    </location>
</feature>
<keyword evidence="8" id="KW-0333">Golgi apparatus</keyword>
<evidence type="ECO:0000256" key="2">
    <source>
        <dbReference type="ARBA" id="ARBA00004477"/>
    </source>
</evidence>
<comment type="subcellular location">
    <subcellularLocation>
        <location evidence="2 11">Endoplasmic reticulum membrane</location>
        <topology evidence="2 11">Multi-pass membrane protein</topology>
    </subcellularLocation>
    <subcellularLocation>
        <location evidence="3">Golgi apparatus membrane</location>
        <topology evidence="3">Multi-pass membrane protein</topology>
    </subcellularLocation>
</comment>
<feature type="transmembrane region" description="Helical" evidence="11">
    <location>
        <begin position="728"/>
        <end position="749"/>
    </location>
</feature>
<dbReference type="GeneTree" id="ENSGT00940000156278"/>
<evidence type="ECO:0000313" key="15">
    <source>
        <dbReference type="Proteomes" id="UP000265120"/>
    </source>
</evidence>
<reference evidence="14" key="3">
    <citation type="submission" date="2025-09" db="UniProtKB">
        <authorList>
            <consortium name="Ensembl"/>
        </authorList>
    </citation>
    <scope>IDENTIFICATION</scope>
</reference>
<dbReference type="GO" id="GO:0000139">
    <property type="term" value="C:Golgi membrane"/>
    <property type="evidence" value="ECO:0007669"/>
    <property type="project" value="UniProtKB-SubCell"/>
</dbReference>
<dbReference type="InterPro" id="IPR022241">
    <property type="entry name" value="iRhom1_2_N"/>
</dbReference>
<dbReference type="PANTHER" id="PTHR45965:SF4">
    <property type="entry name" value="INACTIVE RHOMBOID PROTEIN 1"/>
    <property type="match status" value="1"/>
</dbReference>
<feature type="domain" description="Inactive rhomboid protein 1/2 N-terminal" evidence="13">
    <location>
        <begin position="164"/>
        <end position="360"/>
    </location>
</feature>
<dbReference type="STRING" id="244447.ENSCSEP00000031362"/>
<comment type="function">
    <text evidence="1 11">Regulates ADAM17 protease, a sheddase of the epidermal growth factor (EGF) receptor ligands and TNF, thereby plays a role in sleep, cell survival, proliferation, migration and inflammation. Does not exhibit any protease activity on its own.</text>
</comment>
<sequence>MDEQGLQRKKPPRLKLDIPTIQLTPDDSPTQLQVGHTQLNQGCGQHHFLCLSVCVCVCVLQPVKRLRSVSMPGENPQTCIAALEASNNYLRPPPLERQPSFKQTIKSEKRVRFERVNTVPPKGQRLPTRAPTVRRRSCIPKILSRRRSSIPKQIIRGTADWFGVSKDSDSSQRWRRKSLQHCSHLYGGLKALAVREMELQSQDNLSLASTETPPPLYLPSHHPSHHHLGMQRIVDPLARGRAFRMVEEVDGFSVPQTPITPGTASLCSFSSSRSALNRLPRRRKRESVAVMSLKAAAALMKGRTLVETTAGRQHRRSFILPSFFEEDTVDFSDDLDTSFFTRDGLQDELSSYADEVFETTSEAAFKEVDEVELTGSALDKSELERSHLMLPSERGWRKTKDGSLVQPKLRLKQEVVSIGSHQQRGQRIVVPVKRLFAREKRPYGLGIVGRLTNRSYRKRIDSFVKRQIEDMDDHRPFFTYWITFVHLLITILAVVIYGIAPIGFSQHETVDSVLRNKGVYENVKFVQQQNFWVGPSSEALIHLGAKFSPCMRQDEEIQKLIQEKRAKERESGCCVRNDRSGCLQTSQEECSSTLAVWVKWPEHPSAPHLNSELRQHGAVCHQDPRICLEPASVTPHEWPDDITKWPVCTRHNSVNHTNLPHIDCTITGRPCCIGTKGRCEITSREFCDFMQGHFHEEATLCSQVACMDDVCGLLPFLNPEKPDQFSRLWLSLFLHAGILHCLVSVLFQMTVLRDIEKLAGWLRISIIYMLSGVTGNLASAIFLPYRAEVGPAGSQFGILACLFVELFQCWQILERPWWAFVKLLAISIFFFSFGLLPWIDNFAHICGFVSGFFLSFAFLPYISFGHSDTFRKRLQILVFPLIFLALVVALAILFYVYPIKCDWCEYLTCIPITDKFCEKYDLNAHLL</sequence>
<evidence type="ECO:0000259" key="13">
    <source>
        <dbReference type="Pfam" id="PF12595"/>
    </source>
</evidence>
<accession>A0A3P8WXR0</accession>
<evidence type="ECO:0000259" key="12">
    <source>
        <dbReference type="Pfam" id="PF01694"/>
    </source>
</evidence>
<dbReference type="Pfam" id="PF12595">
    <property type="entry name" value="iRhom1-2_N"/>
    <property type="match status" value="1"/>
</dbReference>
<evidence type="ECO:0000256" key="8">
    <source>
        <dbReference type="ARBA" id="ARBA00023034"/>
    </source>
</evidence>
<dbReference type="GO" id="GO:0050709">
    <property type="term" value="P:negative regulation of protein secretion"/>
    <property type="evidence" value="ECO:0007669"/>
    <property type="project" value="UniProtKB-UniRule"/>
</dbReference>
<dbReference type="AlphaFoldDB" id="A0A3P8WXR0"/>
<evidence type="ECO:0000256" key="10">
    <source>
        <dbReference type="ARBA" id="ARBA00023180"/>
    </source>
</evidence>
<dbReference type="InParanoid" id="A0A3P8WXR0"/>
<dbReference type="PANTHER" id="PTHR45965">
    <property type="entry name" value="INACTIVE RHOMBOID PROTEIN"/>
    <property type="match status" value="1"/>
</dbReference>
<dbReference type="Proteomes" id="UP000265120">
    <property type="component" value="Chromosome 8"/>
</dbReference>
<comment type="similarity">
    <text evidence="4 11">Belongs to the peptidase S54 family.</text>
</comment>
<dbReference type="GO" id="GO:0004252">
    <property type="term" value="F:serine-type endopeptidase activity"/>
    <property type="evidence" value="ECO:0007669"/>
    <property type="project" value="InterPro"/>
</dbReference>
<name>A0A3P8WXR0_CYNSE</name>
<evidence type="ECO:0000256" key="7">
    <source>
        <dbReference type="ARBA" id="ARBA00022989"/>
    </source>
</evidence>
<evidence type="ECO:0000256" key="11">
    <source>
        <dbReference type="RuleBase" id="RU369051"/>
    </source>
</evidence>
<dbReference type="GO" id="GO:0005789">
    <property type="term" value="C:endoplasmic reticulum membrane"/>
    <property type="evidence" value="ECO:0007669"/>
    <property type="project" value="UniProtKB-SubCell"/>
</dbReference>
<keyword evidence="9 11" id="KW-0472">Membrane</keyword>
<dbReference type="InterPro" id="IPR051512">
    <property type="entry name" value="Inactive_Rhomboid"/>
</dbReference>
<dbReference type="InterPro" id="IPR022764">
    <property type="entry name" value="Peptidase_S54_rhomboid_dom"/>
</dbReference>
<dbReference type="FunFam" id="1.20.1540.10:FF:000001">
    <property type="entry name" value="Putative inactive rhomboid protein 1"/>
    <property type="match status" value="1"/>
</dbReference>
<reference evidence="14 15" key="1">
    <citation type="journal article" date="2014" name="Nat. Genet.">
        <title>Whole-genome sequence of a flatfish provides insights into ZW sex chromosome evolution and adaptation to a benthic lifestyle.</title>
        <authorList>
            <person name="Chen S."/>
            <person name="Zhang G."/>
            <person name="Shao C."/>
            <person name="Huang Q."/>
            <person name="Liu G."/>
            <person name="Zhang P."/>
            <person name="Song W."/>
            <person name="An N."/>
            <person name="Chalopin D."/>
            <person name="Volff J.N."/>
            <person name="Hong Y."/>
            <person name="Li Q."/>
            <person name="Sha Z."/>
            <person name="Zhou H."/>
            <person name="Xie M."/>
            <person name="Yu Q."/>
            <person name="Liu Y."/>
            <person name="Xiang H."/>
            <person name="Wang N."/>
            <person name="Wu K."/>
            <person name="Yang C."/>
            <person name="Zhou Q."/>
            <person name="Liao X."/>
            <person name="Yang L."/>
            <person name="Hu Q."/>
            <person name="Zhang J."/>
            <person name="Meng L."/>
            <person name="Jin L."/>
            <person name="Tian Y."/>
            <person name="Lian J."/>
            <person name="Yang J."/>
            <person name="Miao G."/>
            <person name="Liu S."/>
            <person name="Liang Z."/>
            <person name="Yan F."/>
            <person name="Li Y."/>
            <person name="Sun B."/>
            <person name="Zhang H."/>
            <person name="Zhang J."/>
            <person name="Zhu Y."/>
            <person name="Du M."/>
            <person name="Zhao Y."/>
            <person name="Schartl M."/>
            <person name="Tang Q."/>
            <person name="Wang J."/>
        </authorList>
    </citation>
    <scope>NUCLEOTIDE SEQUENCE</scope>
</reference>
<evidence type="ECO:0000313" key="14">
    <source>
        <dbReference type="Ensembl" id="ENSCSEP00000031362.1"/>
    </source>
</evidence>
<comment type="caution">
    <text evidence="11">Lacks conserved residue(s) required for the propagation of feature annotation.</text>
</comment>
<feature type="transmembrane region" description="Helical" evidence="11">
    <location>
        <begin position="477"/>
        <end position="500"/>
    </location>
</feature>
<feature type="transmembrane region" description="Helical" evidence="11">
    <location>
        <begin position="876"/>
        <end position="897"/>
    </location>
</feature>
<keyword evidence="6 11" id="KW-0256">Endoplasmic reticulum</keyword>
<dbReference type="GO" id="GO:0042058">
    <property type="term" value="P:regulation of epidermal growth factor receptor signaling pathway"/>
    <property type="evidence" value="ECO:0007669"/>
    <property type="project" value="UniProtKB-UniRule"/>
</dbReference>
<feature type="transmembrane region" description="Helical" evidence="11">
    <location>
        <begin position="817"/>
        <end position="836"/>
    </location>
</feature>
<gene>
    <name evidence="14" type="primary">RHBDF1</name>
</gene>